<keyword evidence="1" id="KW-1133">Transmembrane helix</keyword>
<evidence type="ECO:0008006" key="4">
    <source>
        <dbReference type="Google" id="ProtNLM"/>
    </source>
</evidence>
<organism evidence="2 3">
    <name type="scientific">Pricia mediterranea</name>
    <dbReference type="NCBI Taxonomy" id="3076079"/>
    <lineage>
        <taxon>Bacteria</taxon>
        <taxon>Pseudomonadati</taxon>
        <taxon>Bacteroidota</taxon>
        <taxon>Flavobacteriia</taxon>
        <taxon>Flavobacteriales</taxon>
        <taxon>Flavobacteriaceae</taxon>
        <taxon>Pricia</taxon>
    </lineage>
</organism>
<feature type="transmembrane region" description="Helical" evidence="1">
    <location>
        <begin position="121"/>
        <end position="138"/>
    </location>
</feature>
<comment type="caution">
    <text evidence="2">The sequence shown here is derived from an EMBL/GenBank/DDBJ whole genome shotgun (WGS) entry which is preliminary data.</text>
</comment>
<reference evidence="2 3" key="1">
    <citation type="submission" date="2023-09" db="EMBL/GenBank/DDBJ databases">
        <title>Novel taxa isolated from Blanes Bay.</title>
        <authorList>
            <person name="Rey-Velasco X."/>
            <person name="Lucena T."/>
        </authorList>
    </citation>
    <scope>NUCLEOTIDE SEQUENCE [LARGE SCALE GENOMIC DNA]</scope>
    <source>
        <strain evidence="2 3">S334</strain>
    </source>
</reference>
<protein>
    <recommendedName>
        <fullName evidence="4">DUF2231 domain-containing protein</fullName>
    </recommendedName>
</protein>
<keyword evidence="3" id="KW-1185">Reference proteome</keyword>
<dbReference type="Proteomes" id="UP001250656">
    <property type="component" value="Unassembled WGS sequence"/>
</dbReference>
<keyword evidence="1" id="KW-0812">Transmembrane</keyword>
<evidence type="ECO:0000256" key="1">
    <source>
        <dbReference type="SAM" id="Phobius"/>
    </source>
</evidence>
<feature type="transmembrane region" description="Helical" evidence="1">
    <location>
        <begin position="50"/>
        <end position="69"/>
    </location>
</feature>
<feature type="transmembrane region" description="Helical" evidence="1">
    <location>
        <begin position="89"/>
        <end position="109"/>
    </location>
</feature>
<proteinExistence type="predicted"/>
<dbReference type="EMBL" id="JAVTTP010000001">
    <property type="protein sequence ID" value="MDT7828026.1"/>
    <property type="molecule type" value="Genomic_DNA"/>
</dbReference>
<dbReference type="RefSeq" id="WP_314013156.1">
    <property type="nucleotide sequence ID" value="NZ_JAVTTP010000001.1"/>
</dbReference>
<sequence>MEEIPSIWRTEVWHALSIHLPIVLLSLASIAYCSGLFVTKNGWPQFIARFTFLALVLGVLSAWVSIYLGEEAYNVVVRTLCDPNVLQEHQWWAYFSVYVYSAATLLFMLFQYDVIARSRPLSIFLAVLLLTGFGGLVYSGHMGASVVYQQAGGTYVPSENCVEFE</sequence>
<keyword evidence="1" id="KW-0472">Membrane</keyword>
<name>A0ABU3L2P9_9FLAO</name>
<feature type="transmembrane region" description="Helical" evidence="1">
    <location>
        <begin position="12"/>
        <end position="38"/>
    </location>
</feature>
<evidence type="ECO:0000313" key="3">
    <source>
        <dbReference type="Proteomes" id="UP001250656"/>
    </source>
</evidence>
<gene>
    <name evidence="2" type="ORF">RQM65_05030</name>
</gene>
<evidence type="ECO:0000313" key="2">
    <source>
        <dbReference type="EMBL" id="MDT7828026.1"/>
    </source>
</evidence>
<accession>A0ABU3L2P9</accession>